<gene>
    <name evidence="2" type="ORF">METZ01_LOCUS211958</name>
</gene>
<reference evidence="2" key="1">
    <citation type="submission" date="2018-05" db="EMBL/GenBank/DDBJ databases">
        <authorList>
            <person name="Lanie J.A."/>
            <person name="Ng W.-L."/>
            <person name="Kazmierczak K.M."/>
            <person name="Andrzejewski T.M."/>
            <person name="Davidsen T.M."/>
            <person name="Wayne K.J."/>
            <person name="Tettelin H."/>
            <person name="Glass J.I."/>
            <person name="Rusch D."/>
            <person name="Podicherti R."/>
            <person name="Tsui H.-C.T."/>
            <person name="Winkler M.E."/>
        </authorList>
    </citation>
    <scope>NUCLEOTIDE SEQUENCE</scope>
</reference>
<feature type="transmembrane region" description="Helical" evidence="1">
    <location>
        <begin position="53"/>
        <end position="72"/>
    </location>
</feature>
<feature type="transmembrane region" description="Helical" evidence="1">
    <location>
        <begin position="21"/>
        <end position="47"/>
    </location>
</feature>
<proteinExistence type="predicted"/>
<evidence type="ECO:0000256" key="1">
    <source>
        <dbReference type="SAM" id="Phobius"/>
    </source>
</evidence>
<keyword evidence="1" id="KW-0472">Membrane</keyword>
<accession>A0A382F9W2</accession>
<evidence type="ECO:0008006" key="3">
    <source>
        <dbReference type="Google" id="ProtNLM"/>
    </source>
</evidence>
<organism evidence="2">
    <name type="scientific">marine metagenome</name>
    <dbReference type="NCBI Taxonomy" id="408172"/>
    <lineage>
        <taxon>unclassified sequences</taxon>
        <taxon>metagenomes</taxon>
        <taxon>ecological metagenomes</taxon>
    </lineage>
</organism>
<keyword evidence="1" id="KW-1133">Transmembrane helix</keyword>
<evidence type="ECO:0000313" key="2">
    <source>
        <dbReference type="EMBL" id="SVB59104.1"/>
    </source>
</evidence>
<dbReference type="AlphaFoldDB" id="A0A382F9W2"/>
<feature type="non-terminal residue" evidence="2">
    <location>
        <position position="73"/>
    </location>
</feature>
<name>A0A382F9W2_9ZZZZ</name>
<dbReference type="EMBL" id="UINC01048501">
    <property type="protein sequence ID" value="SVB59104.1"/>
    <property type="molecule type" value="Genomic_DNA"/>
</dbReference>
<protein>
    <recommendedName>
        <fullName evidence="3">DUF983 domain-containing protein</fullName>
    </recommendedName>
</protein>
<sequence>MRLSGKCPSCEMDFDGPPGHWVGSVGMNTILCVILLLLTIVVSTLLLWPNLKVIPMLLPALIVGFVSPIFLYP</sequence>
<keyword evidence="1" id="KW-0812">Transmembrane</keyword>